<keyword evidence="1" id="KW-0805">Transcription regulation</keyword>
<dbReference type="Pfam" id="PF00440">
    <property type="entry name" value="TetR_N"/>
    <property type="match status" value="1"/>
</dbReference>
<evidence type="ECO:0000313" key="6">
    <source>
        <dbReference type="EMBL" id="GLB80843.1"/>
    </source>
</evidence>
<dbReference type="EMBL" id="BRZI01000002">
    <property type="protein sequence ID" value="GLD28647.1"/>
    <property type="molecule type" value="Genomic_DNA"/>
</dbReference>
<organism evidence="7 8">
    <name type="scientific">Mycobacterium kiyosense</name>
    <dbReference type="NCBI Taxonomy" id="2871094"/>
    <lineage>
        <taxon>Bacteria</taxon>
        <taxon>Bacillati</taxon>
        <taxon>Actinomycetota</taxon>
        <taxon>Actinomycetes</taxon>
        <taxon>Mycobacteriales</taxon>
        <taxon>Mycobacteriaceae</taxon>
        <taxon>Mycobacterium</taxon>
    </lineage>
</organism>
<gene>
    <name evidence="7" type="ORF">Mkiyose1413_05300</name>
    <name evidence="6" type="ORF">SRL2020028_00990</name>
</gene>
<protein>
    <recommendedName>
        <fullName evidence="5">HTH tetR-type domain-containing protein</fullName>
    </recommendedName>
</protein>
<dbReference type="GeneID" id="83627157"/>
<keyword evidence="8" id="KW-1185">Reference proteome</keyword>
<dbReference type="PRINTS" id="PR00455">
    <property type="entry name" value="HTHTETR"/>
</dbReference>
<dbReference type="SUPFAM" id="SSF46689">
    <property type="entry name" value="Homeodomain-like"/>
    <property type="match status" value="1"/>
</dbReference>
<dbReference type="PANTHER" id="PTHR30055">
    <property type="entry name" value="HTH-TYPE TRANSCRIPTIONAL REGULATOR RUTR"/>
    <property type="match status" value="1"/>
</dbReference>
<dbReference type="PANTHER" id="PTHR30055:SF234">
    <property type="entry name" value="HTH-TYPE TRANSCRIPTIONAL REGULATOR BETI"/>
    <property type="match status" value="1"/>
</dbReference>
<evidence type="ECO:0000313" key="7">
    <source>
        <dbReference type="EMBL" id="GLD28647.1"/>
    </source>
</evidence>
<proteinExistence type="predicted"/>
<dbReference type="GO" id="GO:0000976">
    <property type="term" value="F:transcription cis-regulatory region binding"/>
    <property type="evidence" value="ECO:0007669"/>
    <property type="project" value="TreeGrafter"/>
</dbReference>
<accession>A0A9P3Q363</accession>
<dbReference type="RefSeq" id="WP_236977332.1">
    <property type="nucleotide sequence ID" value="NZ_BRXE01000001.1"/>
</dbReference>
<comment type="caution">
    <text evidence="7">The sequence shown here is derived from an EMBL/GenBank/DDBJ whole genome shotgun (WGS) entry which is preliminary data.</text>
</comment>
<dbReference type="PROSITE" id="PS50977">
    <property type="entry name" value="HTH_TETR_2"/>
    <property type="match status" value="1"/>
</dbReference>
<feature type="DNA-binding region" description="H-T-H motif" evidence="4">
    <location>
        <begin position="36"/>
        <end position="55"/>
    </location>
</feature>
<sequence>MASINVSPPTARDAARGQVLDAARRCFLRDGLRANTMEDVARAAQTSRQTVYKYFSGRRELIEAAIAARIAELADDILAHDWSATTLVDAFVARTAAIVQSIRDDHELGVLLGEGSPLTLHEALWQPSVRQRGLADWRPWLREARRAGLIRGDVTDDDLYDWLQTVLTSVILRPDPDPPYERMLIETFLLKSLRDG</sequence>
<keyword evidence="3" id="KW-0804">Transcription</keyword>
<dbReference type="Proteomes" id="UP001064782">
    <property type="component" value="Unassembled WGS sequence"/>
</dbReference>
<dbReference type="Proteomes" id="UP001165663">
    <property type="component" value="Unassembled WGS sequence"/>
</dbReference>
<dbReference type="Gene3D" id="1.10.357.10">
    <property type="entry name" value="Tetracycline Repressor, domain 2"/>
    <property type="match status" value="1"/>
</dbReference>
<dbReference type="AlphaFoldDB" id="A0A9P3Q363"/>
<dbReference type="InterPro" id="IPR050109">
    <property type="entry name" value="HTH-type_TetR-like_transc_reg"/>
</dbReference>
<evidence type="ECO:0000313" key="8">
    <source>
        <dbReference type="Proteomes" id="UP001064782"/>
    </source>
</evidence>
<evidence type="ECO:0000256" key="1">
    <source>
        <dbReference type="ARBA" id="ARBA00023015"/>
    </source>
</evidence>
<evidence type="ECO:0000256" key="4">
    <source>
        <dbReference type="PROSITE-ProRule" id="PRU00335"/>
    </source>
</evidence>
<dbReference type="InterPro" id="IPR009057">
    <property type="entry name" value="Homeodomain-like_sf"/>
</dbReference>
<evidence type="ECO:0000256" key="2">
    <source>
        <dbReference type="ARBA" id="ARBA00023125"/>
    </source>
</evidence>
<dbReference type="InterPro" id="IPR001647">
    <property type="entry name" value="HTH_TetR"/>
</dbReference>
<reference evidence="7" key="1">
    <citation type="submission" date="2022-08" db="EMBL/GenBank/DDBJ databases">
        <title>Mycobacterium kiyosense sp. nov., scotochromogenic slow-glowing species isolated from respiratory specimens.</title>
        <authorList>
            <person name="Fukano H."/>
            <person name="Kazumi Y."/>
            <person name="Sakagami N."/>
            <person name="Ato M."/>
            <person name="Mitarai S."/>
            <person name="Hoshino Y."/>
        </authorList>
    </citation>
    <scope>NUCLEOTIDE SEQUENCE</scope>
    <source>
        <strain evidence="7">1413</strain>
        <strain evidence="6">SRL2020-028</strain>
    </source>
</reference>
<feature type="domain" description="HTH tetR-type" evidence="5">
    <location>
        <begin position="13"/>
        <end position="73"/>
    </location>
</feature>
<evidence type="ECO:0000259" key="5">
    <source>
        <dbReference type="PROSITE" id="PS50977"/>
    </source>
</evidence>
<evidence type="ECO:0000256" key="3">
    <source>
        <dbReference type="ARBA" id="ARBA00023163"/>
    </source>
</evidence>
<dbReference type="EMBL" id="BRXE01000001">
    <property type="protein sequence ID" value="GLB80843.1"/>
    <property type="molecule type" value="Genomic_DNA"/>
</dbReference>
<name>A0A9P3Q363_9MYCO</name>
<dbReference type="GO" id="GO:0003700">
    <property type="term" value="F:DNA-binding transcription factor activity"/>
    <property type="evidence" value="ECO:0007669"/>
    <property type="project" value="TreeGrafter"/>
</dbReference>
<keyword evidence="2 4" id="KW-0238">DNA-binding</keyword>